<feature type="transmembrane region" description="Helical" evidence="1">
    <location>
        <begin position="119"/>
        <end position="138"/>
    </location>
</feature>
<sequence>MCLLIISVSFFEKCPFNYLLIFSLFYCVFKIYFIDYAITVVPFSPLHSPPPCIPPPTHIPPFSSCLWVIHIRSLASTFPILFLLSPCLFSTYHLCYLFSVPFPPPSPSHSSVDNPPRDLHFCISVAVLVVCFVFVLVLGVVVNNCEFPVILLFIFFLLFLR</sequence>
<name>A0A833Z1P2_9CHIR</name>
<organism evidence="2 3">
    <name type="scientific">Phyllostomus discolor</name>
    <name type="common">pale spear-nosed bat</name>
    <dbReference type="NCBI Taxonomy" id="89673"/>
    <lineage>
        <taxon>Eukaryota</taxon>
        <taxon>Metazoa</taxon>
        <taxon>Chordata</taxon>
        <taxon>Craniata</taxon>
        <taxon>Vertebrata</taxon>
        <taxon>Euteleostomi</taxon>
        <taxon>Mammalia</taxon>
        <taxon>Eutheria</taxon>
        <taxon>Laurasiatheria</taxon>
        <taxon>Chiroptera</taxon>
        <taxon>Yangochiroptera</taxon>
        <taxon>Phyllostomidae</taxon>
        <taxon>Phyllostominae</taxon>
        <taxon>Phyllostomus</taxon>
    </lineage>
</organism>
<keyword evidence="1" id="KW-0812">Transmembrane</keyword>
<dbReference type="Proteomes" id="UP000664940">
    <property type="component" value="Unassembled WGS sequence"/>
</dbReference>
<accession>A0A833Z1P2</accession>
<evidence type="ECO:0000313" key="3">
    <source>
        <dbReference type="Proteomes" id="UP000664940"/>
    </source>
</evidence>
<feature type="transmembrane region" description="Helical" evidence="1">
    <location>
        <begin position="80"/>
        <end position="99"/>
    </location>
</feature>
<evidence type="ECO:0000256" key="1">
    <source>
        <dbReference type="SAM" id="Phobius"/>
    </source>
</evidence>
<evidence type="ECO:0000313" key="2">
    <source>
        <dbReference type="EMBL" id="KAF6084347.1"/>
    </source>
</evidence>
<protein>
    <submittedName>
        <fullName evidence="2">Uncharacterized protein</fullName>
    </submittedName>
</protein>
<keyword evidence="1" id="KW-0472">Membrane</keyword>
<reference evidence="2 3" key="1">
    <citation type="journal article" date="2020" name="Nature">
        <title>Six reference-quality genomes reveal evolution of bat adaptations.</title>
        <authorList>
            <person name="Jebb D."/>
            <person name="Huang Z."/>
            <person name="Pippel M."/>
            <person name="Hughes G.M."/>
            <person name="Lavrichenko K."/>
            <person name="Devanna P."/>
            <person name="Winkler S."/>
            <person name="Jermiin L.S."/>
            <person name="Skirmuntt E.C."/>
            <person name="Katzourakis A."/>
            <person name="Burkitt-Gray L."/>
            <person name="Ray D.A."/>
            <person name="Sullivan K.A.M."/>
            <person name="Roscito J.G."/>
            <person name="Kirilenko B.M."/>
            <person name="Davalos L.M."/>
            <person name="Corthals A.P."/>
            <person name="Power M.L."/>
            <person name="Jones G."/>
            <person name="Ransome R.D."/>
            <person name="Dechmann D.K.N."/>
            <person name="Locatelli A.G."/>
            <person name="Puechmaille S.J."/>
            <person name="Fedrigo O."/>
            <person name="Jarvis E.D."/>
            <person name="Hiller M."/>
            <person name="Vernes S.C."/>
            <person name="Myers E.W."/>
            <person name="Teeling E.C."/>
        </authorList>
    </citation>
    <scope>NUCLEOTIDE SEQUENCE [LARGE SCALE GENOMIC DNA]</scope>
    <source>
        <strain evidence="2">Bat1K_MPI-CBG_1</strain>
    </source>
</reference>
<proteinExistence type="predicted"/>
<keyword evidence="1" id="KW-1133">Transmembrane helix</keyword>
<dbReference type="EMBL" id="JABVXQ010000012">
    <property type="protein sequence ID" value="KAF6084347.1"/>
    <property type="molecule type" value="Genomic_DNA"/>
</dbReference>
<dbReference type="AlphaFoldDB" id="A0A833Z1P2"/>
<feature type="transmembrane region" description="Helical" evidence="1">
    <location>
        <begin position="16"/>
        <end position="38"/>
    </location>
</feature>
<gene>
    <name evidence="2" type="ORF">HJG60_008618</name>
</gene>
<comment type="caution">
    <text evidence="2">The sequence shown here is derived from an EMBL/GenBank/DDBJ whole genome shotgun (WGS) entry which is preliminary data.</text>
</comment>